<keyword evidence="2" id="KW-0732">Signal</keyword>
<accession>A0A1X8XKX4</accession>
<evidence type="ECO:0000313" key="3">
    <source>
        <dbReference type="EMBL" id="SLM84558.1"/>
    </source>
</evidence>
<dbReference type="Proteomes" id="UP000195918">
    <property type="component" value="Unassembled WGS sequence"/>
</dbReference>
<dbReference type="AlphaFoldDB" id="A0A1X8XKX4"/>
<feature type="signal peptide" evidence="2">
    <location>
        <begin position="1"/>
        <end position="26"/>
    </location>
</feature>
<feature type="chain" id="PRO_5013027769" description="Cell surface protein" evidence="2">
    <location>
        <begin position="27"/>
        <end position="200"/>
    </location>
</feature>
<evidence type="ECO:0008006" key="5">
    <source>
        <dbReference type="Google" id="ProtNLM"/>
    </source>
</evidence>
<proteinExistence type="predicted"/>
<protein>
    <recommendedName>
        <fullName evidence="5">Cell surface protein</fullName>
    </recommendedName>
</protein>
<keyword evidence="4" id="KW-1185">Reference proteome</keyword>
<dbReference type="EMBL" id="FWFD01000003">
    <property type="protein sequence ID" value="SLM84558.1"/>
    <property type="molecule type" value="Genomic_DNA"/>
</dbReference>
<feature type="transmembrane region" description="Helical" evidence="1">
    <location>
        <begin position="174"/>
        <end position="191"/>
    </location>
</feature>
<keyword evidence="1" id="KW-1133">Transmembrane helix</keyword>
<keyword evidence="1" id="KW-0472">Membrane</keyword>
<sequence>MENNKLKGFVLFSFIVCLFLSITSEAAQTQELIITREKQVNIIKGDTAAPDLNPVEPGRQYRANQVTIKNELQKTVNVTLNYDFINMEEIKPYVIGYLNEGKINDQKGKSFTLNANESKTMDLFLAFEGLPIKNDNQEKEWEIEWVFKVEGSRSQENEKILPKTSEKINRIERYALIFIVILLLVILKIKFGRAYDDTVG</sequence>
<evidence type="ECO:0000256" key="2">
    <source>
        <dbReference type="SAM" id="SignalP"/>
    </source>
</evidence>
<reference evidence="4" key="1">
    <citation type="submission" date="2017-02" db="EMBL/GenBank/DDBJ databases">
        <authorList>
            <person name="Dridi B."/>
        </authorList>
    </citation>
    <scope>NUCLEOTIDE SEQUENCE [LARGE SCALE GENOMIC DNA]</scope>
    <source>
        <strain evidence="4">bH819</strain>
    </source>
</reference>
<gene>
    <name evidence="3" type="ORF">FM121_00600</name>
</gene>
<name>A0A1X8XKX4_9ENTE</name>
<evidence type="ECO:0000313" key="4">
    <source>
        <dbReference type="Proteomes" id="UP000195918"/>
    </source>
</evidence>
<organism evidence="3 4">
    <name type="scientific">Vagococcus fluvialis bH819</name>
    <dbReference type="NCBI Taxonomy" id="1255619"/>
    <lineage>
        <taxon>Bacteria</taxon>
        <taxon>Bacillati</taxon>
        <taxon>Bacillota</taxon>
        <taxon>Bacilli</taxon>
        <taxon>Lactobacillales</taxon>
        <taxon>Enterococcaceae</taxon>
        <taxon>Vagococcus</taxon>
    </lineage>
</organism>
<keyword evidence="1" id="KW-0812">Transmembrane</keyword>
<dbReference type="RefSeq" id="WP_086950222.1">
    <property type="nucleotide sequence ID" value="NZ_FWFD01000003.1"/>
</dbReference>
<evidence type="ECO:0000256" key="1">
    <source>
        <dbReference type="SAM" id="Phobius"/>
    </source>
</evidence>